<feature type="region of interest" description="Disordered" evidence="1">
    <location>
        <begin position="176"/>
        <end position="241"/>
    </location>
</feature>
<protein>
    <submittedName>
        <fullName evidence="2">Uncharacterized protein</fullName>
    </submittedName>
</protein>
<organism evidence="2 3">
    <name type="scientific">Portunus trituberculatus</name>
    <name type="common">Swimming crab</name>
    <name type="synonym">Neptunus trituberculatus</name>
    <dbReference type="NCBI Taxonomy" id="210409"/>
    <lineage>
        <taxon>Eukaryota</taxon>
        <taxon>Metazoa</taxon>
        <taxon>Ecdysozoa</taxon>
        <taxon>Arthropoda</taxon>
        <taxon>Crustacea</taxon>
        <taxon>Multicrustacea</taxon>
        <taxon>Malacostraca</taxon>
        <taxon>Eumalacostraca</taxon>
        <taxon>Eucarida</taxon>
        <taxon>Decapoda</taxon>
        <taxon>Pleocyemata</taxon>
        <taxon>Brachyura</taxon>
        <taxon>Eubrachyura</taxon>
        <taxon>Portunoidea</taxon>
        <taxon>Portunidae</taxon>
        <taxon>Portuninae</taxon>
        <taxon>Portunus</taxon>
    </lineage>
</organism>
<accession>A0A5B7J4C1</accession>
<feature type="compositionally biased region" description="Low complexity" evidence="1">
    <location>
        <begin position="39"/>
        <end position="56"/>
    </location>
</feature>
<comment type="caution">
    <text evidence="2">The sequence shown here is derived from an EMBL/GenBank/DDBJ whole genome shotgun (WGS) entry which is preliminary data.</text>
</comment>
<evidence type="ECO:0000313" key="3">
    <source>
        <dbReference type="Proteomes" id="UP000324222"/>
    </source>
</evidence>
<feature type="compositionally biased region" description="Basic residues" evidence="1">
    <location>
        <begin position="214"/>
        <end position="230"/>
    </location>
</feature>
<name>A0A5B7J4C1_PORTR</name>
<dbReference type="AlphaFoldDB" id="A0A5B7J4C1"/>
<keyword evidence="3" id="KW-1185">Reference proteome</keyword>
<proteinExistence type="predicted"/>
<feature type="region of interest" description="Disordered" evidence="1">
    <location>
        <begin position="1"/>
        <end position="112"/>
    </location>
</feature>
<dbReference type="Proteomes" id="UP000324222">
    <property type="component" value="Unassembled WGS sequence"/>
</dbReference>
<dbReference type="EMBL" id="VSRR010081595">
    <property type="protein sequence ID" value="MPC89605.1"/>
    <property type="molecule type" value="Genomic_DNA"/>
</dbReference>
<feature type="compositionally biased region" description="Polar residues" evidence="1">
    <location>
        <begin position="102"/>
        <end position="112"/>
    </location>
</feature>
<gene>
    <name evidence="2" type="ORF">E2C01_084559</name>
</gene>
<evidence type="ECO:0000313" key="2">
    <source>
        <dbReference type="EMBL" id="MPC89605.1"/>
    </source>
</evidence>
<reference evidence="2 3" key="1">
    <citation type="submission" date="2019-05" db="EMBL/GenBank/DDBJ databases">
        <title>Another draft genome of Portunus trituberculatus and its Hox gene families provides insights of decapod evolution.</title>
        <authorList>
            <person name="Jeong J.-H."/>
            <person name="Song I."/>
            <person name="Kim S."/>
            <person name="Choi T."/>
            <person name="Kim D."/>
            <person name="Ryu S."/>
            <person name="Kim W."/>
        </authorList>
    </citation>
    <scope>NUCLEOTIDE SEQUENCE [LARGE SCALE GENOMIC DNA]</scope>
    <source>
        <tissue evidence="2">Muscle</tissue>
    </source>
</reference>
<sequence>MRQRKRKRHSERESEGGGDGAGVEVEGTAASLPPLARVTPSRRSLTRALLTRPAARGGSSHSLEGPATAAHRHSFHSLPRPQHQGRASTTPTRQWEPGSHPATDTQRGSSTVRVSVCERISVRVCVCVARSEELEVEETSTASARRRTSTALRGVWERASTRTFWLCIKRREADRRKSDGVRRSAAGRRRRPQDGAWPQVMLEEQRIPSGGRLAPRRTRRTVRRRRRREKIQRPAEQWQKG</sequence>
<evidence type="ECO:0000256" key="1">
    <source>
        <dbReference type="SAM" id="MobiDB-lite"/>
    </source>
</evidence>